<dbReference type="EMBL" id="ML208275">
    <property type="protein sequence ID" value="TFK73465.1"/>
    <property type="molecule type" value="Genomic_DNA"/>
</dbReference>
<evidence type="ECO:0000313" key="2">
    <source>
        <dbReference type="Proteomes" id="UP000308600"/>
    </source>
</evidence>
<evidence type="ECO:0000313" key="1">
    <source>
        <dbReference type="EMBL" id="TFK73465.1"/>
    </source>
</evidence>
<keyword evidence="2" id="KW-1185">Reference proteome</keyword>
<proteinExistence type="predicted"/>
<protein>
    <submittedName>
        <fullName evidence="1">Uncharacterized protein</fullName>
    </submittedName>
</protein>
<name>A0ACD3B5U1_9AGAR</name>
<reference evidence="1 2" key="1">
    <citation type="journal article" date="2019" name="Nat. Ecol. Evol.">
        <title>Megaphylogeny resolves global patterns of mushroom evolution.</title>
        <authorList>
            <person name="Varga T."/>
            <person name="Krizsan K."/>
            <person name="Foldi C."/>
            <person name="Dima B."/>
            <person name="Sanchez-Garcia M."/>
            <person name="Sanchez-Ramirez S."/>
            <person name="Szollosi G.J."/>
            <person name="Szarkandi J.G."/>
            <person name="Papp V."/>
            <person name="Albert L."/>
            <person name="Andreopoulos W."/>
            <person name="Angelini C."/>
            <person name="Antonin V."/>
            <person name="Barry K.W."/>
            <person name="Bougher N.L."/>
            <person name="Buchanan P."/>
            <person name="Buyck B."/>
            <person name="Bense V."/>
            <person name="Catcheside P."/>
            <person name="Chovatia M."/>
            <person name="Cooper J."/>
            <person name="Damon W."/>
            <person name="Desjardin D."/>
            <person name="Finy P."/>
            <person name="Geml J."/>
            <person name="Haridas S."/>
            <person name="Hughes K."/>
            <person name="Justo A."/>
            <person name="Karasinski D."/>
            <person name="Kautmanova I."/>
            <person name="Kiss B."/>
            <person name="Kocsube S."/>
            <person name="Kotiranta H."/>
            <person name="LaButti K.M."/>
            <person name="Lechner B.E."/>
            <person name="Liimatainen K."/>
            <person name="Lipzen A."/>
            <person name="Lukacs Z."/>
            <person name="Mihaltcheva S."/>
            <person name="Morgado L.N."/>
            <person name="Niskanen T."/>
            <person name="Noordeloos M.E."/>
            <person name="Ohm R.A."/>
            <person name="Ortiz-Santana B."/>
            <person name="Ovrebo C."/>
            <person name="Racz N."/>
            <person name="Riley R."/>
            <person name="Savchenko A."/>
            <person name="Shiryaev A."/>
            <person name="Soop K."/>
            <person name="Spirin V."/>
            <person name="Szebenyi C."/>
            <person name="Tomsovsky M."/>
            <person name="Tulloss R.E."/>
            <person name="Uehling J."/>
            <person name="Grigoriev I.V."/>
            <person name="Vagvolgyi C."/>
            <person name="Papp T."/>
            <person name="Martin F.M."/>
            <person name="Miettinen O."/>
            <person name="Hibbett D.S."/>
            <person name="Nagy L.G."/>
        </authorList>
    </citation>
    <scope>NUCLEOTIDE SEQUENCE [LARGE SCALE GENOMIC DNA]</scope>
    <source>
        <strain evidence="1 2">NL-1719</strain>
    </source>
</reference>
<dbReference type="Proteomes" id="UP000308600">
    <property type="component" value="Unassembled WGS sequence"/>
</dbReference>
<gene>
    <name evidence="1" type="ORF">BDN72DRAFT_834585</name>
</gene>
<accession>A0ACD3B5U1</accession>
<organism evidence="1 2">
    <name type="scientific">Pluteus cervinus</name>
    <dbReference type="NCBI Taxonomy" id="181527"/>
    <lineage>
        <taxon>Eukaryota</taxon>
        <taxon>Fungi</taxon>
        <taxon>Dikarya</taxon>
        <taxon>Basidiomycota</taxon>
        <taxon>Agaricomycotina</taxon>
        <taxon>Agaricomycetes</taxon>
        <taxon>Agaricomycetidae</taxon>
        <taxon>Agaricales</taxon>
        <taxon>Pluteineae</taxon>
        <taxon>Pluteaceae</taxon>
        <taxon>Pluteus</taxon>
    </lineage>
</organism>
<sequence>MHPRLPKLLSLSFMQDKDSPRPSLNCPVKTPIPTEPQDSPVAQPIFAFNEPKGEWIPWSSDGDGAHSTGDPASSGPTPLSHSIPRFFLLTWNIDFMNPLPKERIQQALSHLERLFWENAINTPTSPVIVLLQELHKDCFQPLLAHPFVRTNFLVTDLDAKGYWRMGSYYGTVTLIPKVLVGGRDGHVKVKEVFRTHFGNSICCRDGLYVDLEWDLGGGDGRGSSIPTPPSTPKSSKFMSRFKFKSASTGNQEPVDRKQLIRICNVHLESLEFKDENPRTPQMKSVAQYLQAKGVDVGVMAGDMNVHLDEDRGMPEECGLVDGWKVVKKAAKASRRTPHPPSDQEDEPGEDPIDLTWGFQPPLVDKEPARLDKVLMTGKVTIESLERVGYDLKYEPDLEMPAGGNGEGEEERGSGRPTLWVSDHCGLLAELRLAL</sequence>